<dbReference type="GO" id="GO:0032259">
    <property type="term" value="P:methylation"/>
    <property type="evidence" value="ECO:0007669"/>
    <property type="project" value="UniProtKB-KW"/>
</dbReference>
<evidence type="ECO:0000256" key="3">
    <source>
        <dbReference type="ARBA" id="ARBA00022603"/>
    </source>
</evidence>
<gene>
    <name evidence="8" type="ORF">CQA54_05900</name>
</gene>
<dbReference type="InterPro" id="IPR029063">
    <property type="entry name" value="SAM-dependent_MTases_sf"/>
</dbReference>
<dbReference type="GO" id="GO:0009007">
    <property type="term" value="F:site-specific DNA-methyltransferase (adenine-specific) activity"/>
    <property type="evidence" value="ECO:0007669"/>
    <property type="project" value="UniProtKB-EC"/>
</dbReference>
<dbReference type="EC" id="2.1.1.72" evidence="2"/>
<comment type="similarity">
    <text evidence="1">Belongs to the N(4)/N(6)-methyltransferase family.</text>
</comment>
<keyword evidence="9" id="KW-1185">Reference proteome</keyword>
<dbReference type="PANTHER" id="PTHR33841">
    <property type="entry name" value="DNA METHYLTRANSFERASE YEEA-RELATED"/>
    <property type="match status" value="1"/>
</dbReference>
<dbReference type="GO" id="GO:0003677">
    <property type="term" value="F:DNA binding"/>
    <property type="evidence" value="ECO:0007669"/>
    <property type="project" value="InterPro"/>
</dbReference>
<dbReference type="OrthoDB" id="9804086at2"/>
<organism evidence="8 9">
    <name type="scientific">Helicobacter equorum</name>
    <dbReference type="NCBI Taxonomy" id="361872"/>
    <lineage>
        <taxon>Bacteria</taxon>
        <taxon>Pseudomonadati</taxon>
        <taxon>Campylobacterota</taxon>
        <taxon>Epsilonproteobacteria</taxon>
        <taxon>Campylobacterales</taxon>
        <taxon>Helicobacteraceae</taxon>
        <taxon>Helicobacter</taxon>
    </lineage>
</organism>
<dbReference type="Pfam" id="PF18135">
    <property type="entry name" value="Type_ISP_C"/>
    <property type="match status" value="1"/>
</dbReference>
<comment type="catalytic activity">
    <reaction evidence="5">
        <text>a 2'-deoxyadenosine in DNA + S-adenosyl-L-methionine = an N(6)-methyl-2'-deoxyadenosine in DNA + S-adenosyl-L-homocysteine + H(+)</text>
        <dbReference type="Rhea" id="RHEA:15197"/>
        <dbReference type="Rhea" id="RHEA-COMP:12418"/>
        <dbReference type="Rhea" id="RHEA-COMP:12419"/>
        <dbReference type="ChEBI" id="CHEBI:15378"/>
        <dbReference type="ChEBI" id="CHEBI:57856"/>
        <dbReference type="ChEBI" id="CHEBI:59789"/>
        <dbReference type="ChEBI" id="CHEBI:90615"/>
        <dbReference type="ChEBI" id="CHEBI:90616"/>
        <dbReference type="EC" id="2.1.1.72"/>
    </reaction>
</comment>
<dbReference type="Gene3D" id="3.40.50.150">
    <property type="entry name" value="Vaccinia Virus protein VP39"/>
    <property type="match status" value="1"/>
</dbReference>
<evidence type="ECO:0000256" key="5">
    <source>
        <dbReference type="ARBA" id="ARBA00047942"/>
    </source>
</evidence>
<dbReference type="Proteomes" id="UP000256514">
    <property type="component" value="Unassembled WGS sequence"/>
</dbReference>
<protein>
    <recommendedName>
        <fullName evidence="2">site-specific DNA-methyltransferase (adenine-specific)</fullName>
        <ecNumber evidence="2">2.1.1.72</ecNumber>
    </recommendedName>
</protein>
<dbReference type="InterPro" id="IPR041635">
    <property type="entry name" value="Type_ISP_LLaBIII_C"/>
</dbReference>
<evidence type="ECO:0000256" key="4">
    <source>
        <dbReference type="ARBA" id="ARBA00022679"/>
    </source>
</evidence>
<evidence type="ECO:0000256" key="2">
    <source>
        <dbReference type="ARBA" id="ARBA00011900"/>
    </source>
</evidence>
<evidence type="ECO:0000259" key="7">
    <source>
        <dbReference type="Pfam" id="PF18135"/>
    </source>
</evidence>
<feature type="domain" description="DNA methylase adenine-specific" evidence="6">
    <location>
        <begin position="317"/>
        <end position="524"/>
    </location>
</feature>
<dbReference type="InterPro" id="IPR003356">
    <property type="entry name" value="DNA_methylase_A-5"/>
</dbReference>
<dbReference type="GO" id="GO:0008170">
    <property type="term" value="F:N-methyltransferase activity"/>
    <property type="evidence" value="ECO:0007669"/>
    <property type="project" value="InterPro"/>
</dbReference>
<name>A0A3D8IPH7_9HELI</name>
<comment type="caution">
    <text evidence="8">The sequence shown here is derived from an EMBL/GenBank/DDBJ whole genome shotgun (WGS) entry which is preliminary data.</text>
</comment>
<feature type="domain" description="Type ISP restriction-modification enzyme LLaBIII C-terminal specificity" evidence="7">
    <location>
        <begin position="727"/>
        <end position="1059"/>
    </location>
</feature>
<dbReference type="SUPFAM" id="SSF53335">
    <property type="entry name" value="S-adenosyl-L-methionine-dependent methyltransferases"/>
    <property type="match status" value="1"/>
</dbReference>
<evidence type="ECO:0000313" key="8">
    <source>
        <dbReference type="EMBL" id="RDU66890.1"/>
    </source>
</evidence>
<proteinExistence type="inferred from homology"/>
<evidence type="ECO:0000313" key="9">
    <source>
        <dbReference type="Proteomes" id="UP000256514"/>
    </source>
</evidence>
<keyword evidence="3 8" id="KW-0489">Methyltransferase</keyword>
<accession>A0A3D8IPH7</accession>
<reference evidence="8 9" key="1">
    <citation type="submission" date="2018-04" db="EMBL/GenBank/DDBJ databases">
        <title>Novel Campyloabacter and Helicobacter Species and Strains.</title>
        <authorList>
            <person name="Mannion A.J."/>
            <person name="Shen Z."/>
            <person name="Fox J.G."/>
        </authorList>
    </citation>
    <scope>NUCLEOTIDE SEQUENCE [LARGE SCALE GENOMIC DNA]</scope>
    <source>
        <strain evidence="8 9">MIT 12-6600</strain>
    </source>
</reference>
<dbReference type="RefSeq" id="WP_115571209.1">
    <property type="nucleotide sequence ID" value="NZ_NXLT01000004.1"/>
</dbReference>
<keyword evidence="4 8" id="KW-0808">Transferase</keyword>
<dbReference type="EMBL" id="NXLT01000004">
    <property type="protein sequence ID" value="RDU66890.1"/>
    <property type="molecule type" value="Genomic_DNA"/>
</dbReference>
<dbReference type="AlphaFoldDB" id="A0A3D8IPH7"/>
<dbReference type="InterPro" id="IPR050953">
    <property type="entry name" value="N4_N6_ade-DNA_methylase"/>
</dbReference>
<dbReference type="PRINTS" id="PR00507">
    <property type="entry name" value="N12N6MTFRASE"/>
</dbReference>
<sequence>MQEILKNYLLQIQNITEKDKEHTYRTFLHTLLIKIQEKAASTNIKIIHEPNNDKEGRGAPDFLITKDSLILGYIENKRINEDLNKILQTQQIKKYLDLSSNLILTDYLRFCLIGLDNKNNPIILKELRLCEYSQLKTITKDNAYLQDKAQELLEFFTLFFSKNPKPIANAKDFADALALRTKILKDELLLKHTNQYLLSLFNTFREVLYKELEYQNFCDSFAQTLTYSLFLSRLNNTTQENINLSNAKKFIPKSFPLIRAMSGFLDNLEELDSIKWLIEEIISIINHIDISEMIKELNKISQKDLLGDSLHKDPYLHFYETFLASYDPKLREIRGVYYTPASVVSFIINAIDLTLQKDFNKTGLNQAMSDKTITLLDFATGTGTFLLESFRKALKESNKNSPKYNPKALIDRFYGFEFLIAPYTIAHLKISQSLKEEFDTELKDNESLNITLTNTLYFSKEKDELNKQNNLFAGMIELTEEFKKAQKLKEQEILIITGNPPYSGASSNKGLYEDEIRISYGLEPKLASLTKAEQQALQRYFSNKSKDNAKTFKSILDRHKLQNEKNPKWLLDDYVKFIRFAEYKIQHQGSGIFAFISNNSFLDNPTFRGMRYHLLKSFDKIYILDLHGNARKKETTPSGEKDDNVFDIMQGVSINIFIKTTQDSKDLAKLYHAEIYGKRKEKYNFLYQHTLDSIEWKELDPQEPFYLFIPQDENLRAEYDKGYSIKDMFRISSTGICSQRDSVVIRKTQEEIKKLIDDFCSISIEDIIKKYNIEKDGRDWQIKRAVDSIKESEAKKIGRFVEISYRPFDFYWTYFNGDSRAFMAYPRTEVMEHFLEGENLGLMIGRQLMAVGGNDFDIVFCSDKIVDLNFYRRGGEQIFPLYLYPTQRAKNTLQKQGFDITSFETKIENFTPSFREFIDSKYKEHFSPETILGYLYALLFHKDYREKYIDFLKVDFPKIPFVESKELFLQLSALGNSLITLHLLKEQDLPPIGEPLYKDTANKDLKISAITYAKETKELFINKSLYFEKVESSVWEYKIGGYQVLDKYLKSHKDEEINFEYFQKIIQTLHKSLEIEREIAKIKFV</sequence>
<dbReference type="PANTHER" id="PTHR33841:SF1">
    <property type="entry name" value="DNA METHYLTRANSFERASE A"/>
    <property type="match status" value="1"/>
</dbReference>
<dbReference type="Pfam" id="PF02384">
    <property type="entry name" value="N6_Mtase"/>
    <property type="match status" value="1"/>
</dbReference>
<evidence type="ECO:0000259" key="6">
    <source>
        <dbReference type="Pfam" id="PF02384"/>
    </source>
</evidence>
<evidence type="ECO:0000256" key="1">
    <source>
        <dbReference type="ARBA" id="ARBA00006594"/>
    </source>
</evidence>